<evidence type="ECO:0008006" key="4">
    <source>
        <dbReference type="Google" id="ProtNLM"/>
    </source>
</evidence>
<dbReference type="RefSeq" id="WP_068845822.1">
    <property type="nucleotide sequence ID" value="NZ_LYDR01000030.1"/>
</dbReference>
<gene>
    <name evidence="2" type="ORF">A6X21_02460</name>
</gene>
<keyword evidence="3" id="KW-1185">Reference proteome</keyword>
<dbReference type="STRING" id="1841610.A6X21_02460"/>
<comment type="caution">
    <text evidence="2">The sequence shown here is derived from an EMBL/GenBank/DDBJ whole genome shotgun (WGS) entry which is preliminary data.</text>
</comment>
<evidence type="ECO:0000256" key="1">
    <source>
        <dbReference type="SAM" id="MobiDB-lite"/>
    </source>
</evidence>
<sequence length="604" mass="65612">MSIGISPCPGCGTLLLDDTVECHRCHHVFDRERAEELAIQPLPTDKAVIEDLGSCHNCGEAVRSGLVRCWNCGVFLRADIQAAFDERQNDQRSPATPLDRNPQSRSMLKAEPHTPASLSETDKNAQLAAYYAQRNGHGLEPGASPVIPDEPLIQASGVDQSAEDDEDDFELSGDIFLTEATMSIEPPPMAFPQVNETSGDTFALSEIPRLEPESADGSTIEESTETIPMMSLDGSGRETAPQEEMIGTPEVSDASQPAEEMSEDDLLLHIALSEEKEEQELALKPRKKGFVTTCEAGCKVRVLDHHRGKVGKCPKCGAKLVVPLRKTTNAGAEEEIPLDPPINLDAVGKFVHIIQDVALHTIAKGKLKLKAAAHAKDFSLIDLAIDPQALVLLEWPKGTLLKPTAKKIPEFRAALKSRLMAKKDETDLSPATITVVPAAAESIAIVQPTIAGGNESLQSLAVFGEGRIALELISAEEGAPQKFLSFSLSQFRTLAKAIREGTRWTNFAEGSGIPLQSEQSTLACHYLETPVFELQHLPYYQTDKNFTLEVSGYRCQSCGLVVSENGRKKEKIGDKTPASIKSAKCPKCQKPFGYGPLYTLKRGR</sequence>
<accession>A0A1C3ERX3</accession>
<proteinExistence type="predicted"/>
<dbReference type="OrthoDB" id="270814at2"/>
<feature type="region of interest" description="Disordered" evidence="1">
    <location>
        <begin position="86"/>
        <end position="119"/>
    </location>
</feature>
<evidence type="ECO:0000313" key="2">
    <source>
        <dbReference type="EMBL" id="ODA36009.1"/>
    </source>
</evidence>
<organism evidence="2 3">
    <name type="scientific">Planctopirus hydrillae</name>
    <dbReference type="NCBI Taxonomy" id="1841610"/>
    <lineage>
        <taxon>Bacteria</taxon>
        <taxon>Pseudomonadati</taxon>
        <taxon>Planctomycetota</taxon>
        <taxon>Planctomycetia</taxon>
        <taxon>Planctomycetales</taxon>
        <taxon>Planctomycetaceae</taxon>
        <taxon>Planctopirus</taxon>
    </lineage>
</organism>
<protein>
    <recommendedName>
        <fullName evidence="4">DZANK-type domain-containing protein</fullName>
    </recommendedName>
</protein>
<evidence type="ECO:0000313" key="3">
    <source>
        <dbReference type="Proteomes" id="UP000094828"/>
    </source>
</evidence>
<dbReference type="Proteomes" id="UP000094828">
    <property type="component" value="Unassembled WGS sequence"/>
</dbReference>
<dbReference type="AlphaFoldDB" id="A0A1C3ERX3"/>
<reference evidence="2 3" key="1">
    <citation type="submission" date="2016-05" db="EMBL/GenBank/DDBJ databases">
        <title>Genomic and physiological characterization of Planctopirus sp. isolated from fresh water lake.</title>
        <authorList>
            <person name="Subhash Y."/>
            <person name="Ramana C."/>
        </authorList>
    </citation>
    <scope>NUCLEOTIDE SEQUENCE [LARGE SCALE GENOMIC DNA]</scope>
    <source>
        <strain evidence="2 3">JC280</strain>
    </source>
</reference>
<name>A0A1C3ERX3_9PLAN</name>
<dbReference type="EMBL" id="LYDR01000030">
    <property type="protein sequence ID" value="ODA36009.1"/>
    <property type="molecule type" value="Genomic_DNA"/>
</dbReference>
<feature type="region of interest" description="Disordered" evidence="1">
    <location>
        <begin position="230"/>
        <end position="257"/>
    </location>
</feature>